<evidence type="ECO:0000313" key="2">
    <source>
        <dbReference type="EMBL" id="AXG10581.1"/>
    </source>
</evidence>
<dbReference type="Proteomes" id="UP000252985">
    <property type="component" value="Chromosome"/>
</dbReference>
<organism evidence="2 3">
    <name type="scientific">Haloplanus rubicundus</name>
    <dbReference type="NCBI Taxonomy" id="1547898"/>
    <lineage>
        <taxon>Archaea</taxon>
        <taxon>Methanobacteriati</taxon>
        <taxon>Methanobacteriota</taxon>
        <taxon>Stenosarchaea group</taxon>
        <taxon>Halobacteria</taxon>
        <taxon>Halobacteriales</taxon>
        <taxon>Haloferacaceae</taxon>
        <taxon>Haloplanus</taxon>
    </lineage>
</organism>
<reference evidence="2 3" key="1">
    <citation type="submission" date="2018-07" db="EMBL/GenBank/DDBJ databases">
        <title>Genome sequences of Haloplanus sp. CBA1112.</title>
        <authorList>
            <person name="Kim Y.B."/>
            <person name="Roh S.W."/>
        </authorList>
    </citation>
    <scope>NUCLEOTIDE SEQUENCE [LARGE SCALE GENOMIC DNA]</scope>
    <source>
        <strain evidence="2 3">CBA1112</strain>
    </source>
</reference>
<feature type="region of interest" description="Disordered" evidence="1">
    <location>
        <begin position="1"/>
        <end position="45"/>
    </location>
</feature>
<name>A0A345EEF9_9EURY</name>
<dbReference type="EMBL" id="CP031148">
    <property type="protein sequence ID" value="AXG10581.1"/>
    <property type="molecule type" value="Genomic_DNA"/>
</dbReference>
<sequence>MRGRANDRVDAHGHLDWGATDDQMDRELPGDELVPAPSGETTRTCREATYTRAVESVLRAGEYRGNVARDDAERPD</sequence>
<evidence type="ECO:0000256" key="1">
    <source>
        <dbReference type="SAM" id="MobiDB-lite"/>
    </source>
</evidence>
<accession>A0A345EEF9</accession>
<dbReference type="AlphaFoldDB" id="A0A345EEF9"/>
<proteinExistence type="predicted"/>
<evidence type="ECO:0000313" key="3">
    <source>
        <dbReference type="Proteomes" id="UP000252985"/>
    </source>
</evidence>
<protein>
    <submittedName>
        <fullName evidence="2">Uncharacterized protein</fullName>
    </submittedName>
</protein>
<feature type="compositionally biased region" description="Basic and acidic residues" evidence="1">
    <location>
        <begin position="1"/>
        <end position="15"/>
    </location>
</feature>
<gene>
    <name evidence="2" type="ORF">DU484_12405</name>
</gene>
<dbReference type="KEGG" id="haq:DU484_12405"/>